<feature type="coiled-coil region" evidence="1">
    <location>
        <begin position="197"/>
        <end position="224"/>
    </location>
</feature>
<accession>A0A4R2EJH4</accession>
<protein>
    <recommendedName>
        <fullName evidence="5">Lipoprotein</fullName>
    </recommendedName>
</protein>
<evidence type="ECO:0008006" key="5">
    <source>
        <dbReference type="Google" id="ProtNLM"/>
    </source>
</evidence>
<proteinExistence type="predicted"/>
<comment type="caution">
    <text evidence="3">The sequence shown here is derived from an EMBL/GenBank/DDBJ whole genome shotgun (WGS) entry which is preliminary data.</text>
</comment>
<evidence type="ECO:0000256" key="2">
    <source>
        <dbReference type="SAM" id="SignalP"/>
    </source>
</evidence>
<keyword evidence="4" id="KW-1185">Reference proteome</keyword>
<feature type="signal peptide" evidence="2">
    <location>
        <begin position="1"/>
        <end position="24"/>
    </location>
</feature>
<reference evidence="3 4" key="1">
    <citation type="submission" date="2019-03" db="EMBL/GenBank/DDBJ databases">
        <title>Genomic Encyclopedia of Archaeal and Bacterial Type Strains, Phase II (KMG-II): from individual species to whole genera.</title>
        <authorList>
            <person name="Goeker M."/>
        </authorList>
    </citation>
    <scope>NUCLEOTIDE SEQUENCE [LARGE SCALE GENOMIC DNA]</scope>
    <source>
        <strain evidence="3 4">RL-C</strain>
    </source>
</reference>
<gene>
    <name evidence="3" type="ORF">CLV25_10545</name>
</gene>
<dbReference type="AlphaFoldDB" id="A0A4R2EJH4"/>
<organism evidence="3 4">
    <name type="scientific">Acetobacteroides hydrogenigenes</name>
    <dbReference type="NCBI Taxonomy" id="979970"/>
    <lineage>
        <taxon>Bacteria</taxon>
        <taxon>Pseudomonadati</taxon>
        <taxon>Bacteroidota</taxon>
        <taxon>Bacteroidia</taxon>
        <taxon>Bacteroidales</taxon>
        <taxon>Rikenellaceae</taxon>
        <taxon>Acetobacteroides</taxon>
    </lineage>
</organism>
<keyword evidence="2" id="KW-0732">Signal</keyword>
<feature type="chain" id="PRO_5020648189" description="Lipoprotein" evidence="2">
    <location>
        <begin position="25"/>
        <end position="266"/>
    </location>
</feature>
<dbReference type="EMBL" id="SLWB01000005">
    <property type="protein sequence ID" value="TCN68843.1"/>
    <property type="molecule type" value="Genomic_DNA"/>
</dbReference>
<dbReference type="RefSeq" id="WP_131838867.1">
    <property type="nucleotide sequence ID" value="NZ_SLWB01000005.1"/>
</dbReference>
<dbReference type="PROSITE" id="PS51257">
    <property type="entry name" value="PROKAR_LIPOPROTEIN"/>
    <property type="match status" value="1"/>
</dbReference>
<name>A0A4R2EJH4_9BACT</name>
<evidence type="ECO:0000256" key="1">
    <source>
        <dbReference type="SAM" id="Coils"/>
    </source>
</evidence>
<sequence length="266" mass="30346">MIRYFFKVAILVVAVLAVSCSQSKKENNDLTLNKEQVVREVMKYPIPTPDKITKALNDAKATYIFSLCNPVEKVDKYITDKDKALNLGVYGANMSYSSTYGMKQETLNYLKVCKKLIDELQISTEFNASFAERVEQNVDNKDSLTRIISDSYLDTYAFLQNNGKDYLSILVMTGSWVEGLYTTIEIAKSTPKNEVFLRVVANQKQTLDKVLELLEQNKESKNVEETLRMLLPIKKAYEPVVGENITKEQFEKIALTVLYVRQAIVM</sequence>
<dbReference type="Proteomes" id="UP000294830">
    <property type="component" value="Unassembled WGS sequence"/>
</dbReference>
<evidence type="ECO:0000313" key="3">
    <source>
        <dbReference type="EMBL" id="TCN68843.1"/>
    </source>
</evidence>
<dbReference type="OrthoDB" id="1116284at2"/>
<evidence type="ECO:0000313" key="4">
    <source>
        <dbReference type="Proteomes" id="UP000294830"/>
    </source>
</evidence>
<keyword evidence="1" id="KW-0175">Coiled coil</keyword>